<dbReference type="OrthoDB" id="1261156at2"/>
<accession>A0A0E3ZZR3</accession>
<feature type="domain" description="Uncharacterized protein YyaB-like PH" evidence="2">
    <location>
        <begin position="53"/>
        <end position="126"/>
    </location>
</feature>
<gene>
    <name evidence="3" type="ORF">SD10_24080</name>
</gene>
<dbReference type="RefSeq" id="WP_052731280.1">
    <property type="nucleotide sequence ID" value="NZ_CP010429.1"/>
</dbReference>
<dbReference type="AlphaFoldDB" id="A0A0E3ZZR3"/>
<protein>
    <recommendedName>
        <fullName evidence="2">Uncharacterized protein YyaB-like PH domain-containing protein</fullName>
    </recommendedName>
</protein>
<evidence type="ECO:0000256" key="1">
    <source>
        <dbReference type="SAM" id="Phobius"/>
    </source>
</evidence>
<evidence type="ECO:0000259" key="2">
    <source>
        <dbReference type="Pfam" id="PF06713"/>
    </source>
</evidence>
<feature type="transmembrane region" description="Helical" evidence="1">
    <location>
        <begin position="35"/>
        <end position="55"/>
    </location>
</feature>
<dbReference type="PATRIC" id="fig|1379870.5.peg.5208"/>
<dbReference type="GO" id="GO:0030153">
    <property type="term" value="P:bacteriocin immunity"/>
    <property type="evidence" value="ECO:0007669"/>
    <property type="project" value="InterPro"/>
</dbReference>
<evidence type="ECO:0000313" key="4">
    <source>
        <dbReference type="Proteomes" id="UP000033054"/>
    </source>
</evidence>
<dbReference type="STRING" id="1379870.SD10_24080"/>
<reference evidence="3 4" key="1">
    <citation type="journal article" date="2014" name="Curr. Microbiol.">
        <title>Spirosoma radiotolerans sp. nov., a gamma-radiation-resistant bacterium isolated from gamma ray-irradiated soil.</title>
        <authorList>
            <person name="Lee J.J."/>
            <person name="Srinivasan S."/>
            <person name="Lim S."/>
            <person name="Joe M."/>
            <person name="Im S."/>
            <person name="Bae S.I."/>
            <person name="Park K.R."/>
            <person name="Han J.H."/>
            <person name="Park S.H."/>
            <person name="Joo B.M."/>
            <person name="Park S.J."/>
            <person name="Kim M.K."/>
        </authorList>
    </citation>
    <scope>NUCLEOTIDE SEQUENCE [LARGE SCALE GENOMIC DNA]</scope>
    <source>
        <strain evidence="3 4">DG5A</strain>
    </source>
</reference>
<keyword evidence="1" id="KW-1133">Transmembrane helix</keyword>
<dbReference type="EMBL" id="CP010429">
    <property type="protein sequence ID" value="AKD57515.1"/>
    <property type="molecule type" value="Genomic_DNA"/>
</dbReference>
<keyword evidence="1" id="KW-0472">Membrane</keyword>
<evidence type="ECO:0000313" key="3">
    <source>
        <dbReference type="EMBL" id="AKD57515.1"/>
    </source>
</evidence>
<organism evidence="3 4">
    <name type="scientific">Spirosoma radiotolerans</name>
    <dbReference type="NCBI Taxonomy" id="1379870"/>
    <lineage>
        <taxon>Bacteria</taxon>
        <taxon>Pseudomonadati</taxon>
        <taxon>Bacteroidota</taxon>
        <taxon>Cytophagia</taxon>
        <taxon>Cytophagales</taxon>
        <taxon>Cytophagaceae</taxon>
        <taxon>Spirosoma</taxon>
    </lineage>
</organism>
<dbReference type="InterPro" id="IPR009589">
    <property type="entry name" value="PH_YyaB-like"/>
</dbReference>
<feature type="transmembrane region" description="Helical" evidence="1">
    <location>
        <begin position="12"/>
        <end position="29"/>
    </location>
</feature>
<keyword evidence="1" id="KW-0812">Transmembrane</keyword>
<name>A0A0E3ZZR3_9BACT</name>
<sequence>MTTYKSKIGPELAIPLSLLLGGEGALMIYNRSWPGLLIIIVVSLFIAHLFLTTYYQIDGRTLTIRSGFLLNKSLDISAIRKIEETRNPQSSPAISLDRLEIWYNKFDSVLVSPKDKIGFIRELTALNPAIDVRLKSHNWEGVYQR</sequence>
<dbReference type="Pfam" id="PF06713">
    <property type="entry name" value="bPH_4"/>
    <property type="match status" value="1"/>
</dbReference>
<keyword evidence="4" id="KW-1185">Reference proteome</keyword>
<dbReference type="HOGENOM" id="CLU_129146_3_0_10"/>
<dbReference type="Proteomes" id="UP000033054">
    <property type="component" value="Chromosome"/>
</dbReference>
<proteinExistence type="predicted"/>
<dbReference type="KEGG" id="srd:SD10_24080"/>